<proteinExistence type="predicted"/>
<keyword evidence="3" id="KW-0378">Hydrolase</keyword>
<dbReference type="Proteomes" id="UP000094526">
    <property type="component" value="Unassembled WGS sequence"/>
</dbReference>
<reference evidence="4" key="1">
    <citation type="submission" date="2015-07" db="EMBL/GenBank/DDBJ databases">
        <authorList>
            <person name="Teixeira M.M."/>
            <person name="Souza R.C."/>
            <person name="Almeida L.G."/>
            <person name="Vicente V.A."/>
            <person name="de Hoog S."/>
            <person name="Bocca A.L."/>
            <person name="de Almeida S.R."/>
            <person name="Vasconcelos A.T."/>
            <person name="Felipe M.S."/>
        </authorList>
    </citation>
    <scope>NUCLEOTIDE SEQUENCE [LARGE SCALE GENOMIC DNA]</scope>
    <source>
        <strain evidence="4">KSF</strain>
    </source>
</reference>
<dbReference type="InterPro" id="IPR021905">
    <property type="entry name" value="DUF3517"/>
</dbReference>
<feature type="region of interest" description="Disordered" evidence="1">
    <location>
        <begin position="2509"/>
        <end position="2537"/>
    </location>
</feature>
<dbReference type="FunFam" id="3.90.70.10:FF:000022">
    <property type="entry name" value="Ubiquitin carboxyl-terminal hydrolase 24"/>
    <property type="match status" value="1"/>
</dbReference>
<feature type="compositionally biased region" description="Low complexity" evidence="1">
    <location>
        <begin position="155"/>
        <end position="165"/>
    </location>
</feature>
<dbReference type="PANTHER" id="PTHR24006">
    <property type="entry name" value="UBIQUITIN CARBOXYL-TERMINAL HYDROLASE"/>
    <property type="match status" value="1"/>
</dbReference>
<organism evidence="3 4">
    <name type="scientific">Cladophialophora carrionii</name>
    <dbReference type="NCBI Taxonomy" id="86049"/>
    <lineage>
        <taxon>Eukaryota</taxon>
        <taxon>Fungi</taxon>
        <taxon>Dikarya</taxon>
        <taxon>Ascomycota</taxon>
        <taxon>Pezizomycotina</taxon>
        <taxon>Eurotiomycetes</taxon>
        <taxon>Chaetothyriomycetidae</taxon>
        <taxon>Chaetothyriales</taxon>
        <taxon>Herpotrichiellaceae</taxon>
        <taxon>Cladophialophora</taxon>
    </lineage>
</organism>
<feature type="compositionally biased region" description="Polar residues" evidence="1">
    <location>
        <begin position="212"/>
        <end position="222"/>
    </location>
</feature>
<dbReference type="Pfam" id="PF12030">
    <property type="entry name" value="DUF3517"/>
    <property type="match status" value="1"/>
</dbReference>
<dbReference type="GO" id="GO:0004843">
    <property type="term" value="F:cysteine-type deubiquitinase activity"/>
    <property type="evidence" value="ECO:0007669"/>
    <property type="project" value="InterPro"/>
</dbReference>
<evidence type="ECO:0000313" key="3">
    <source>
        <dbReference type="EMBL" id="OCT53191.1"/>
    </source>
</evidence>
<dbReference type="GO" id="GO:0005634">
    <property type="term" value="C:nucleus"/>
    <property type="evidence" value="ECO:0007669"/>
    <property type="project" value="TreeGrafter"/>
</dbReference>
<dbReference type="InterPro" id="IPR028889">
    <property type="entry name" value="USP"/>
</dbReference>
<dbReference type="InterPro" id="IPR050164">
    <property type="entry name" value="Peptidase_C19"/>
</dbReference>
<dbReference type="InterPro" id="IPR018200">
    <property type="entry name" value="USP_CS"/>
</dbReference>
<dbReference type="InterPro" id="IPR001394">
    <property type="entry name" value="Peptidase_C19_UCH"/>
</dbReference>
<feature type="compositionally biased region" description="Polar residues" evidence="1">
    <location>
        <begin position="84"/>
        <end position="109"/>
    </location>
</feature>
<evidence type="ECO:0000313" key="4">
    <source>
        <dbReference type="Proteomes" id="UP000094526"/>
    </source>
</evidence>
<dbReference type="PANTHER" id="PTHR24006:SF827">
    <property type="entry name" value="UBIQUITIN CARBOXYL-TERMINAL HYDROLASE 34"/>
    <property type="match status" value="1"/>
</dbReference>
<dbReference type="PROSITE" id="PS50235">
    <property type="entry name" value="USP_3"/>
    <property type="match status" value="1"/>
</dbReference>
<feature type="region of interest" description="Disordered" evidence="1">
    <location>
        <begin position="1"/>
        <end position="224"/>
    </location>
</feature>
<dbReference type="Gene3D" id="3.90.70.10">
    <property type="entry name" value="Cysteine proteinases"/>
    <property type="match status" value="1"/>
</dbReference>
<dbReference type="GO" id="GO:0016579">
    <property type="term" value="P:protein deubiquitination"/>
    <property type="evidence" value="ECO:0007669"/>
    <property type="project" value="InterPro"/>
</dbReference>
<evidence type="ECO:0000259" key="2">
    <source>
        <dbReference type="PROSITE" id="PS50235"/>
    </source>
</evidence>
<feature type="domain" description="USP" evidence="2">
    <location>
        <begin position="1620"/>
        <end position="1942"/>
    </location>
</feature>
<dbReference type="AlphaFoldDB" id="A0A1C1CXK9"/>
<feature type="compositionally biased region" description="Acidic residues" evidence="1">
    <location>
        <begin position="2527"/>
        <end position="2537"/>
    </location>
</feature>
<accession>A0A1C1CXK9</accession>
<dbReference type="EMBL" id="LGRB01000008">
    <property type="protein sequence ID" value="OCT53191.1"/>
    <property type="molecule type" value="Genomic_DNA"/>
</dbReference>
<name>A0A1C1CXK9_9EURO</name>
<keyword evidence="4" id="KW-1185">Reference proteome</keyword>
<protein>
    <submittedName>
        <fullName evidence="3">Putative ubiquitin C-terminal hydrolase</fullName>
    </submittedName>
</protein>
<dbReference type="GO" id="GO:0005829">
    <property type="term" value="C:cytosol"/>
    <property type="evidence" value="ECO:0007669"/>
    <property type="project" value="TreeGrafter"/>
</dbReference>
<dbReference type="OrthoDB" id="420187at2759"/>
<dbReference type="VEuPathDB" id="FungiDB:CLCR_09414"/>
<sequence length="2537" mass="286252">MSSLISDSSTRNRSDSTEGSELPEHEHKRPRLSDSKPDESHVMSDLHQENAHPAPSVPEIQVRASDNAAEGKPSTPPLPPRTVASPTAMSPTSKVTINTRPLSSQSVTDPTVAAAGPDLPSHSPPSEGPAVCGDSSKEPKAVPDAQRNPADIPEHISLSSSPSKSPEIEVAEPEDFDQDPNQTRWTQRIGGGATSTSDPKFVPSGHVHRTFPFSQESPSGSTHKVIPRMSERLQHTGAQDGAIFRQVKDWMIEFVAMCDDFPLRLLQEERDFWFRLPDLVEALLRREAGPPPGARTEELVDFFVAFAEIAKLLADFDARNLHEVLDESDPRDLKSFSFVSSQYLQALVWILSPRVPFYEYLIRAHSFDRVNFHVLVIGRLGEVSLLRSLSALLTEVCAALPKRLELFRPFHILIQVTKAMMGPMSSMYTSDIDFVPTSFSQLENIRNGAAEIVLQADKAIQHAIGKQLAWLNLETAKGIIDTLNPMISAIGEEIPQIGQDIISTSGVGFADSDLTDLPLTMQYAWKFKILRKFITNGRMELRVYGVETMSSDLVAVHRVYIDNQPYPPMNHPVVRYSVKFIKENQLVDYVVGVDSHPQLIHRAYNVVGFLCVSKTYTDADTDVIWKTIVDSQDPRTVHEVFNLLRNCFNVYELPDLYYICRKLSEYPFERLDISVLQFAASLFDNIRSKASALMLHPGFLIDPITWTLCIKLMREASLEQHACLEQALLIRRDFPQYLSNLLSLGRPDFHLAVSSDGGWDQIIAEVATNLKAHSKCATGDFQVLHCLLGLLGRLGAAEAMQKFDLLGLLVADFAYLREHFNAMLERHVSPLSIEAMYEVRSTCLTYFLLHMPDSFTPGLVQELWTSFYAFSELPSSVRAAAWDKLSHVAKPKQNKDANIVVDLILENHLPTLASHDYNQSVLEFIRTSVQYTIRRTPQESLDSENVIMVPGIERMWKVMLEAPPNSVENEATDFIIRMYLDNPIVTKRPKSVIDATHSSLVDRSVQQVMSSASKLKSYTDGTTSGEDEPMVIIASEGEIRAEELRFDRSLLFLRKFLEGMKLRPRYSPIPDQQAQVLPVFPARRGETIDLNIQVMASKYVTEKMQKVAVGSENTCDELHKYLCEASGFTQFSIFHMGQKVSLAGQTTSIADSKVASGSLIVHKTLNTPDSPPTRSTRATSPVDNKIMHHFDDLYDLLDADERLSREVYTFLSLFSAQTELVRILRSKDKSPTELLPPGKPFKLLYCAKALRSCIEDESFSSNPDMEFLTYSIQTIVQVLPKLDLSNAADQLQMSIAYGLVEALLLAFRAKVPVETSREYIQDHQEFSIQASRLLRFALASQNTNLDEISASAMVKLVLETFVEACLHDDRIWASVDTEAGFKDLIVTAFVQDPRVEVRHSLLEVVVGLTGAIGTKLHLKINNPRAPRSRFPAATIEVCLSHLWTALSEILPRACLHPERCTEASETMLAVLRRIGKSFPAGSLLEYFNQWSSILLEHDHVEVVGQPLTDHVVLCLTKLMLEACRFLKAANALPSGTHIIDRIISQFLFPPISDDGDSPRLPVLDSTVRECLYSLILVLCQGPRDLATLVSELEDDLLPENFFEPFYSHERQSLRTDVGYAGLKNLSNTCYLNSLFSQLFMNVQFREFFLNMIGADGSKQKLVAELAKVFANMQNSYEKSIDPSFAVEAITTYEGEQIDVSVQMDVDEFFNLLFDRIEGQIDPSARDTFKSMYGGQLVQQVKSKECEHISERLEPFSAVQVEIKGKARLEDSLRAYVEGEVLQGENKYSCTSCGRHVDAVKRACLKDVPDNLIFNLKRFDYDIMTGMRTKVNDEFQFPDTLDMAPYTLARLSDEQQPGEPDYFQLTGVIVHSGTADSGHYYSFIRQRPTIKGVQQAWVQFNDQDVGLFDPNQMRDNCFGGISEAGFYHLPKFYSAYMLFYQRTSSIEKIEGQYRLHDAINPVRVPLTPGMEQHIAKQNELYLRSYCAQDPAHAQFVLRLLEHMRRGVEKCSEDHTLESKTINMVLEYVHTISSRFKELPSVEETVNVLLSYVAQCPECARTVANWFRTNRVLEDVVVRSPLQVVRKNFANLFISVFTRLHELLTELDPNDDEHQRLSTEYGSWLKSCLSQMSKLWDVVTKNGRPWTDYFNILYHIHRLGDQETIWILEEDFLEKLIDMIMMHVASSDFPLSRRLKARYILYLNARERNRQFPYQVLIRVLASLLQRIDLHLPADEGYRTFDKKIGLTTAESQALGLNKIPPDLEWLRRLIIGRHNQTAQDVIVSIFASDKRLSHYLANLLTHGLNDRSVNIASCFTRPTLVFCEFCPTESKVFELAQSALESIATVGIEYGKEYYEFVEVLLKLDNVSCNLASSFLEELMLQTVSQWAPTLLLAPTEGQFNTRAHTVDLLKRLLFTPLQELGGDLTLYRTLVAAAQELATSCSNFVQQNFLNPRSRDGNNLQPGQVNQVMDVVENCLRYFDLENAADEEKVALAQAVMAQLRAKADSAVETLSSADWQDNSSELAEMSGDEYEDPLSS</sequence>
<dbReference type="Pfam" id="PF00443">
    <property type="entry name" value="UCH"/>
    <property type="match status" value="1"/>
</dbReference>
<feature type="compositionally biased region" description="Polar residues" evidence="1">
    <location>
        <begin position="2509"/>
        <end position="2522"/>
    </location>
</feature>
<feature type="compositionally biased region" description="Basic and acidic residues" evidence="1">
    <location>
        <begin position="10"/>
        <end position="50"/>
    </location>
</feature>
<dbReference type="PROSITE" id="PS00973">
    <property type="entry name" value="USP_2"/>
    <property type="match status" value="1"/>
</dbReference>
<gene>
    <name evidence="3" type="ORF">CLCR_09414</name>
</gene>
<dbReference type="VEuPathDB" id="FungiDB:G647_00157"/>
<dbReference type="eggNOG" id="KOG1866">
    <property type="taxonomic scope" value="Eukaryota"/>
</dbReference>
<comment type="caution">
    <text evidence="3">The sequence shown here is derived from an EMBL/GenBank/DDBJ whole genome shotgun (WGS) entry which is preliminary data.</text>
</comment>
<feature type="compositionally biased region" description="Acidic residues" evidence="1">
    <location>
        <begin position="169"/>
        <end position="178"/>
    </location>
</feature>
<dbReference type="SUPFAM" id="SSF54001">
    <property type="entry name" value="Cysteine proteinases"/>
    <property type="match status" value="1"/>
</dbReference>
<evidence type="ECO:0000256" key="1">
    <source>
        <dbReference type="SAM" id="MobiDB-lite"/>
    </source>
</evidence>
<dbReference type="InterPro" id="IPR038765">
    <property type="entry name" value="Papain-like_cys_pep_sf"/>
</dbReference>
<dbReference type="STRING" id="86049.A0A1C1CXK9"/>